<sequence>MKYTILTLAGSTATAFAQPQQAWPRGPKYTPECEEAIYAAYKGNVPSTGAFCGKIAIEDWTIAELPIHQAIRSQIQLGCNWSEKTIFLTCRKILPEIYAPAACRKSIYDMFFDNLGRISEFCKSMVNSGKTLREILLNSPAIQDLLHGGCQDSEPLVKSSCEYIISDANPVAPSQKCSETISLVFSQDSSLPRYEQYIPFDYCRDVINGYSSSEISELKHVLAPSLNAILQDCDSAEAVIKATCRKYYAEDPGEDRTPMVNPVANGPTHQSDEGENVNGHTVTEEESEPIKLVTRNEPPVSMCRIDCKPCNWSECDRFIGTTSQYNPETGMELMESARSTEEARDGNCKYRFGPPCENGLYRQLWCGRRETPDCVRSGRECYWVGSGPWCPDFLEDSVGKMDVYNRVFSSAFNHEPLDPEETLDECDTKAQIGFACKGGAKQLWCM</sequence>
<name>A0A2C5ZPT5_9HYPO</name>
<gene>
    <name evidence="2" type="ORF">CDD82_7757</name>
</gene>
<accession>A0A2C5ZPT5</accession>
<evidence type="ECO:0000256" key="1">
    <source>
        <dbReference type="SAM" id="MobiDB-lite"/>
    </source>
</evidence>
<reference evidence="2 3" key="1">
    <citation type="submission" date="2017-06" db="EMBL/GenBank/DDBJ databases">
        <title>Ant-infecting Ophiocordyceps genomes reveal a high diversity of potential behavioral manipulation genes and a possible major role for enterotoxins.</title>
        <authorList>
            <person name="De Bekker C."/>
            <person name="Evans H.C."/>
            <person name="Brachmann A."/>
            <person name="Hughes D.P."/>
        </authorList>
    </citation>
    <scope>NUCLEOTIDE SEQUENCE [LARGE SCALE GENOMIC DNA]</scope>
    <source>
        <strain evidence="2 3">1348a</strain>
    </source>
</reference>
<dbReference type="EMBL" id="NJEU01000094">
    <property type="protein sequence ID" value="PHH81823.1"/>
    <property type="molecule type" value="Genomic_DNA"/>
</dbReference>
<dbReference type="OrthoDB" id="10604567at2759"/>
<evidence type="ECO:0000313" key="2">
    <source>
        <dbReference type="EMBL" id="PHH81823.1"/>
    </source>
</evidence>
<feature type="region of interest" description="Disordered" evidence="1">
    <location>
        <begin position="264"/>
        <end position="289"/>
    </location>
</feature>
<comment type="caution">
    <text evidence="2">The sequence shown here is derived from an EMBL/GenBank/DDBJ whole genome shotgun (WGS) entry which is preliminary data.</text>
</comment>
<proteinExistence type="predicted"/>
<evidence type="ECO:0000313" key="3">
    <source>
        <dbReference type="Proteomes" id="UP000224854"/>
    </source>
</evidence>
<dbReference type="Proteomes" id="UP000224854">
    <property type="component" value="Unassembled WGS sequence"/>
</dbReference>
<dbReference type="AlphaFoldDB" id="A0A2C5ZPT5"/>
<protein>
    <submittedName>
        <fullName evidence="2">Uncharacterized protein</fullName>
    </submittedName>
</protein>
<organism evidence="2 3">
    <name type="scientific">Ophiocordyceps australis</name>
    <dbReference type="NCBI Taxonomy" id="1399860"/>
    <lineage>
        <taxon>Eukaryota</taxon>
        <taxon>Fungi</taxon>
        <taxon>Dikarya</taxon>
        <taxon>Ascomycota</taxon>
        <taxon>Pezizomycotina</taxon>
        <taxon>Sordariomycetes</taxon>
        <taxon>Hypocreomycetidae</taxon>
        <taxon>Hypocreales</taxon>
        <taxon>Ophiocordycipitaceae</taxon>
        <taxon>Ophiocordyceps</taxon>
    </lineage>
</organism>
<keyword evidence="3" id="KW-1185">Reference proteome</keyword>